<sequence>MDQSLVDRMWEYLNAGLAMDVEGLDALYDPGFENVRFDEEGRVVTLTKDQFMARFRALRDQGMKVGESLDDLSLLATSVYDGHGSIIVRRVKDDVPVLYNFVWRRQDGRWTTLVREFTFHKDITDLVRMIESQSSPT</sequence>
<evidence type="ECO:0000313" key="1">
    <source>
        <dbReference type="EMBL" id="WOX23739.1"/>
    </source>
</evidence>
<gene>
    <name evidence="1" type="ORF">R2D22_21060</name>
</gene>
<organism evidence="1 2">
    <name type="scientific">Streptomyces solicathayae</name>
    <dbReference type="NCBI Taxonomy" id="3081768"/>
    <lineage>
        <taxon>Bacteria</taxon>
        <taxon>Bacillati</taxon>
        <taxon>Actinomycetota</taxon>
        <taxon>Actinomycetes</taxon>
        <taxon>Kitasatosporales</taxon>
        <taxon>Streptomycetaceae</taxon>
        <taxon>Streptomyces</taxon>
    </lineage>
</organism>
<dbReference type="InterPro" id="IPR032710">
    <property type="entry name" value="NTF2-like_dom_sf"/>
</dbReference>
<keyword evidence="2" id="KW-1185">Reference proteome</keyword>
<dbReference type="EMBL" id="CP137573">
    <property type="protein sequence ID" value="WOX23739.1"/>
    <property type="molecule type" value="Genomic_DNA"/>
</dbReference>
<name>A0ABZ0LW62_9ACTN</name>
<accession>A0ABZ0LW62</accession>
<reference evidence="1 2" key="1">
    <citation type="submission" date="2023-10" db="EMBL/GenBank/DDBJ databases">
        <title>The genome sequence of Streptomyces sp. HUAS YS2.</title>
        <authorList>
            <person name="Mo P."/>
        </authorList>
    </citation>
    <scope>NUCLEOTIDE SEQUENCE [LARGE SCALE GENOMIC DNA]</scope>
    <source>
        <strain evidence="1 2">HUAS YS2</strain>
    </source>
</reference>
<dbReference type="Gene3D" id="3.10.450.50">
    <property type="match status" value="1"/>
</dbReference>
<dbReference type="RefSeq" id="WP_318105904.1">
    <property type="nucleotide sequence ID" value="NZ_CP137573.1"/>
</dbReference>
<protein>
    <submittedName>
        <fullName evidence="1">Nuclear transport factor 2 family protein</fullName>
    </submittedName>
</protein>
<dbReference type="Proteomes" id="UP001301731">
    <property type="component" value="Chromosome"/>
</dbReference>
<dbReference type="SUPFAM" id="SSF54427">
    <property type="entry name" value="NTF2-like"/>
    <property type="match status" value="1"/>
</dbReference>
<proteinExistence type="predicted"/>
<evidence type="ECO:0000313" key="2">
    <source>
        <dbReference type="Proteomes" id="UP001301731"/>
    </source>
</evidence>